<reference evidence="10 11" key="1">
    <citation type="submission" date="2016-11" db="EMBL/GenBank/DDBJ databases">
        <authorList>
            <person name="Jaros S."/>
            <person name="Januszkiewicz K."/>
            <person name="Wedrychowicz H."/>
        </authorList>
    </citation>
    <scope>NUCLEOTIDE SEQUENCE [LARGE SCALE GENOMIC DNA]</scope>
    <source>
        <strain evidence="10 11">DSM 29589</strain>
    </source>
</reference>
<dbReference type="Pfam" id="PF01435">
    <property type="entry name" value="Peptidase_M48"/>
    <property type="match status" value="1"/>
</dbReference>
<dbReference type="InterPro" id="IPR001915">
    <property type="entry name" value="Peptidase_M48"/>
</dbReference>
<keyword evidence="3 6" id="KW-0378">Hydrolase</keyword>
<evidence type="ECO:0000313" key="10">
    <source>
        <dbReference type="EMBL" id="SHM66745.1"/>
    </source>
</evidence>
<dbReference type="RefSeq" id="WP_073038141.1">
    <property type="nucleotide sequence ID" value="NZ_BMLR01000031.1"/>
</dbReference>
<dbReference type="Gene3D" id="3.30.2010.10">
    <property type="entry name" value="Metalloproteases ('zincins'), catalytic domain"/>
    <property type="match status" value="1"/>
</dbReference>
<keyword evidence="4 6" id="KW-0862">Zinc</keyword>
<keyword evidence="7" id="KW-0812">Transmembrane</keyword>
<keyword evidence="5 6" id="KW-0482">Metalloprotease</keyword>
<proteinExistence type="inferred from homology"/>
<sequence>MAGVAGVYFDGVTAGRHGVEVVLDEAGGALVFDGPTLEEGPLRWPLVRLRRLSDQARDSGLTLTLHADTEDESPRDPARLRVNEPGMTARLRDICPDLDRRDVQKGTYRKLALRAGLAVVAVVLMLFVILPRMADTLATLIPVEREIAFGKTVVAQMERALGAADMGALRCTGPEGRAALDAMLTRLSGGKALQYDLEVQVFDHKMVNAFAAPGGQIVVMRGLLDTATGPDAVASVLAHEIGHVEERDATRHALRAAGSAGLLSMVLGDVTGGTLAVFLGERLIQSGYTREAEMRADRFALDMLNDAEVNSEGMAAFFDHLHEMAGGRGHLAEYFSTHPASETRAEQARANAEAQEGTRPVLSEAEWQALKGICG</sequence>
<dbReference type="InterPro" id="IPR051156">
    <property type="entry name" value="Mito/Outer_Membr_Metalloprot"/>
</dbReference>
<evidence type="ECO:0000259" key="8">
    <source>
        <dbReference type="Pfam" id="PF01435"/>
    </source>
</evidence>
<evidence type="ECO:0000256" key="7">
    <source>
        <dbReference type="SAM" id="Phobius"/>
    </source>
</evidence>
<dbReference type="GO" id="GO:0004222">
    <property type="term" value="F:metalloendopeptidase activity"/>
    <property type="evidence" value="ECO:0007669"/>
    <property type="project" value="InterPro"/>
</dbReference>
<keyword evidence="11" id="KW-1185">Reference proteome</keyword>
<dbReference type="CDD" id="cd07332">
    <property type="entry name" value="M48C_Oma1_like"/>
    <property type="match status" value="1"/>
</dbReference>
<evidence type="ECO:0000313" key="11">
    <source>
        <dbReference type="Proteomes" id="UP000183974"/>
    </source>
</evidence>
<dbReference type="AlphaFoldDB" id="A0A1M7KMR4"/>
<organism evidence="10 11">
    <name type="scientific">Roseovarius pacificus</name>
    <dbReference type="NCBI Taxonomy" id="337701"/>
    <lineage>
        <taxon>Bacteria</taxon>
        <taxon>Pseudomonadati</taxon>
        <taxon>Pseudomonadota</taxon>
        <taxon>Alphaproteobacteria</taxon>
        <taxon>Rhodobacterales</taxon>
        <taxon>Roseobacteraceae</taxon>
        <taxon>Roseovarius</taxon>
    </lineage>
</organism>
<evidence type="ECO:0000259" key="9">
    <source>
        <dbReference type="Pfam" id="PF23368"/>
    </source>
</evidence>
<dbReference type="PANTHER" id="PTHR22726:SF1">
    <property type="entry name" value="METALLOENDOPEPTIDASE OMA1, MITOCHONDRIAL"/>
    <property type="match status" value="1"/>
</dbReference>
<dbReference type="GO" id="GO:0051603">
    <property type="term" value="P:proteolysis involved in protein catabolic process"/>
    <property type="evidence" value="ECO:0007669"/>
    <property type="project" value="TreeGrafter"/>
</dbReference>
<dbReference type="EMBL" id="FRBR01000032">
    <property type="protein sequence ID" value="SHM66745.1"/>
    <property type="molecule type" value="Genomic_DNA"/>
</dbReference>
<dbReference type="STRING" id="337701.SAMN05444398_1328"/>
<dbReference type="GO" id="GO:0016020">
    <property type="term" value="C:membrane"/>
    <property type="evidence" value="ECO:0007669"/>
    <property type="project" value="TreeGrafter"/>
</dbReference>
<evidence type="ECO:0000256" key="2">
    <source>
        <dbReference type="ARBA" id="ARBA00022723"/>
    </source>
</evidence>
<evidence type="ECO:0000256" key="4">
    <source>
        <dbReference type="ARBA" id="ARBA00022833"/>
    </source>
</evidence>
<gene>
    <name evidence="10" type="ORF">SAMN05444398_1328</name>
</gene>
<dbReference type="Proteomes" id="UP000183974">
    <property type="component" value="Unassembled WGS sequence"/>
</dbReference>
<protein>
    <submittedName>
        <fullName evidence="10">Peptidase family M48</fullName>
    </submittedName>
</protein>
<feature type="domain" description="Peptidase M48" evidence="8">
    <location>
        <begin position="181"/>
        <end position="350"/>
    </location>
</feature>
<dbReference type="OrthoDB" id="9810445at2"/>
<keyword evidence="1 6" id="KW-0645">Protease</keyword>
<feature type="transmembrane region" description="Helical" evidence="7">
    <location>
        <begin position="111"/>
        <end position="130"/>
    </location>
</feature>
<accession>A0A1M7KMR4</accession>
<name>A0A1M7KMR4_9RHOB</name>
<keyword evidence="2" id="KW-0479">Metal-binding</keyword>
<evidence type="ECO:0000256" key="3">
    <source>
        <dbReference type="ARBA" id="ARBA00022801"/>
    </source>
</evidence>
<dbReference type="Pfam" id="PF23368">
    <property type="entry name" value="DUF7092"/>
    <property type="match status" value="1"/>
</dbReference>
<evidence type="ECO:0000256" key="1">
    <source>
        <dbReference type="ARBA" id="ARBA00022670"/>
    </source>
</evidence>
<comment type="similarity">
    <text evidence="6">Belongs to the peptidase M48 family.</text>
</comment>
<dbReference type="GO" id="GO:0046872">
    <property type="term" value="F:metal ion binding"/>
    <property type="evidence" value="ECO:0007669"/>
    <property type="project" value="UniProtKB-KW"/>
</dbReference>
<comment type="cofactor">
    <cofactor evidence="6">
        <name>Zn(2+)</name>
        <dbReference type="ChEBI" id="CHEBI:29105"/>
    </cofactor>
    <text evidence="6">Binds 1 zinc ion per subunit.</text>
</comment>
<evidence type="ECO:0000256" key="6">
    <source>
        <dbReference type="RuleBase" id="RU003983"/>
    </source>
</evidence>
<feature type="domain" description="DUF7092" evidence="9">
    <location>
        <begin position="4"/>
        <end position="65"/>
    </location>
</feature>
<dbReference type="InterPro" id="IPR055518">
    <property type="entry name" value="DUF7092"/>
</dbReference>
<dbReference type="PANTHER" id="PTHR22726">
    <property type="entry name" value="METALLOENDOPEPTIDASE OMA1"/>
    <property type="match status" value="1"/>
</dbReference>
<keyword evidence="7" id="KW-0472">Membrane</keyword>
<keyword evidence="7" id="KW-1133">Transmembrane helix</keyword>
<evidence type="ECO:0000256" key="5">
    <source>
        <dbReference type="ARBA" id="ARBA00023049"/>
    </source>
</evidence>